<accession>A0A7G5H0B7</accession>
<organism evidence="2 3">
    <name type="scientific">Spirosoma foliorum</name>
    <dbReference type="NCBI Taxonomy" id="2710596"/>
    <lineage>
        <taxon>Bacteria</taxon>
        <taxon>Pseudomonadati</taxon>
        <taxon>Bacteroidota</taxon>
        <taxon>Cytophagia</taxon>
        <taxon>Cytophagales</taxon>
        <taxon>Cytophagaceae</taxon>
        <taxon>Spirosoma</taxon>
    </lineage>
</organism>
<dbReference type="RefSeq" id="WP_182461869.1">
    <property type="nucleotide sequence ID" value="NZ_CP059732.1"/>
</dbReference>
<evidence type="ECO:0000256" key="1">
    <source>
        <dbReference type="SAM" id="Coils"/>
    </source>
</evidence>
<sequence length="86" mass="9724">MKTSKWSNELSILTQLASTLKLVDSVLNRTIEHSQIQGHTDYVNEHKVRLAEVQEKLNEVNHECQGLALLHEAAVLTGNYTESPNR</sequence>
<gene>
    <name evidence="2" type="ORF">H3H32_06385</name>
</gene>
<keyword evidence="1" id="KW-0175">Coiled coil</keyword>
<evidence type="ECO:0000313" key="3">
    <source>
        <dbReference type="Proteomes" id="UP000515369"/>
    </source>
</evidence>
<evidence type="ECO:0000313" key="2">
    <source>
        <dbReference type="EMBL" id="QMW04559.1"/>
    </source>
</evidence>
<dbReference type="Proteomes" id="UP000515369">
    <property type="component" value="Chromosome"/>
</dbReference>
<feature type="coiled-coil region" evidence="1">
    <location>
        <begin position="43"/>
        <end position="70"/>
    </location>
</feature>
<name>A0A7G5H0B7_9BACT</name>
<dbReference type="EMBL" id="CP059732">
    <property type="protein sequence ID" value="QMW04559.1"/>
    <property type="molecule type" value="Genomic_DNA"/>
</dbReference>
<keyword evidence="3" id="KW-1185">Reference proteome</keyword>
<dbReference type="AlphaFoldDB" id="A0A7G5H0B7"/>
<protein>
    <submittedName>
        <fullName evidence="2">Uncharacterized protein</fullName>
    </submittedName>
</protein>
<reference evidence="2 3" key="1">
    <citation type="submission" date="2020-07" db="EMBL/GenBank/DDBJ databases">
        <title>Spirosoma foliorum sp. nov., isolated from the leaves on the Nejang mountain Korea, Republic of.</title>
        <authorList>
            <person name="Ho H."/>
            <person name="Lee Y.-J."/>
            <person name="Nurcahyanto D.-A."/>
            <person name="Kim S.-G."/>
        </authorList>
    </citation>
    <scope>NUCLEOTIDE SEQUENCE [LARGE SCALE GENOMIC DNA]</scope>
    <source>
        <strain evidence="2 3">PL0136</strain>
    </source>
</reference>
<dbReference type="KEGG" id="sfol:H3H32_06385"/>
<proteinExistence type="predicted"/>